<accession>A0AAD9DGL8</accession>
<feature type="non-terminal residue" evidence="2">
    <location>
        <position position="1"/>
    </location>
</feature>
<protein>
    <submittedName>
        <fullName evidence="2">SprT family zinc-dependent metalloprotease</fullName>
        <ecNumber evidence="2">3.4.-.-</ecNumber>
    </submittedName>
</protein>
<dbReference type="EMBL" id="JATAAI010000003">
    <property type="protein sequence ID" value="KAK1746996.1"/>
    <property type="molecule type" value="Genomic_DNA"/>
</dbReference>
<dbReference type="SMART" id="SM00731">
    <property type="entry name" value="SprT"/>
    <property type="match status" value="1"/>
</dbReference>
<keyword evidence="2" id="KW-0378">Hydrolase</keyword>
<comment type="caution">
    <text evidence="2">The sequence shown here is derived from an EMBL/GenBank/DDBJ whole genome shotgun (WGS) entry which is preliminary data.</text>
</comment>
<keyword evidence="3" id="KW-1185">Reference proteome</keyword>
<dbReference type="Proteomes" id="UP001224775">
    <property type="component" value="Unassembled WGS sequence"/>
</dbReference>
<feature type="domain" description="SprT-like" evidence="1">
    <location>
        <begin position="2"/>
        <end position="153"/>
    </location>
</feature>
<evidence type="ECO:0000313" key="2">
    <source>
        <dbReference type="EMBL" id="KAK1746996.1"/>
    </source>
</evidence>
<dbReference type="GO" id="GO:0006950">
    <property type="term" value="P:response to stress"/>
    <property type="evidence" value="ECO:0007669"/>
    <property type="project" value="UniProtKB-ARBA"/>
</dbReference>
<evidence type="ECO:0000259" key="1">
    <source>
        <dbReference type="SMART" id="SM00731"/>
    </source>
</evidence>
<gene>
    <name evidence="2" type="ORF">QTG54_002340</name>
</gene>
<dbReference type="GO" id="GO:0005634">
    <property type="term" value="C:nucleus"/>
    <property type="evidence" value="ECO:0007669"/>
    <property type="project" value="TreeGrafter"/>
</dbReference>
<dbReference type="Pfam" id="PF10263">
    <property type="entry name" value="SprT-like"/>
    <property type="match status" value="1"/>
</dbReference>
<dbReference type="EC" id="3.4.-.-" evidence="2"/>
<proteinExistence type="predicted"/>
<keyword evidence="2" id="KW-0645">Protease</keyword>
<evidence type="ECO:0000313" key="3">
    <source>
        <dbReference type="Proteomes" id="UP001224775"/>
    </source>
</evidence>
<dbReference type="InterPro" id="IPR006640">
    <property type="entry name" value="SprT-like_domain"/>
</dbReference>
<dbReference type="PANTHER" id="PTHR23099:SF0">
    <property type="entry name" value="GERM CELL NUCLEAR ACIDIC PROTEIN"/>
    <property type="match status" value="1"/>
</dbReference>
<sequence length="154" mass="17502">SETFAEFNQRAFANQLSSVKVEWSKKLNTTAGITRMRGKLGEQYSDSRVATIELATKVIENEEQLRSTLLHEMCHAAAWLVDGVHKPPHGKVFKNWASKSMRKIKDVEVTTTHDYQISYKFAWACTNAKCNVVIKRHSRSVDLNKHCCGKCKTS</sequence>
<reference evidence="2" key="1">
    <citation type="submission" date="2023-06" db="EMBL/GenBank/DDBJ databases">
        <title>Survivors Of The Sea: Transcriptome response of Skeletonema marinoi to long-term dormancy.</title>
        <authorList>
            <person name="Pinder M.I.M."/>
            <person name="Kourtchenko O."/>
            <person name="Robertson E.K."/>
            <person name="Larsson T."/>
            <person name="Maumus F."/>
            <person name="Osuna-Cruz C.M."/>
            <person name="Vancaester E."/>
            <person name="Stenow R."/>
            <person name="Vandepoele K."/>
            <person name="Ploug H."/>
            <person name="Bruchert V."/>
            <person name="Godhe A."/>
            <person name="Topel M."/>
        </authorList>
    </citation>
    <scope>NUCLEOTIDE SEQUENCE</scope>
    <source>
        <strain evidence="2">R05AC</strain>
    </source>
</reference>
<dbReference type="PANTHER" id="PTHR23099">
    <property type="entry name" value="TRANSCRIPTIONAL REGULATOR"/>
    <property type="match status" value="1"/>
</dbReference>
<keyword evidence="2" id="KW-0482">Metalloprotease</keyword>
<name>A0AAD9DGL8_9STRA</name>
<organism evidence="2 3">
    <name type="scientific">Skeletonema marinoi</name>
    <dbReference type="NCBI Taxonomy" id="267567"/>
    <lineage>
        <taxon>Eukaryota</taxon>
        <taxon>Sar</taxon>
        <taxon>Stramenopiles</taxon>
        <taxon>Ochrophyta</taxon>
        <taxon>Bacillariophyta</taxon>
        <taxon>Coscinodiscophyceae</taxon>
        <taxon>Thalassiosirophycidae</taxon>
        <taxon>Thalassiosirales</taxon>
        <taxon>Skeletonemataceae</taxon>
        <taxon>Skeletonema</taxon>
        <taxon>Skeletonema marinoi-dohrnii complex</taxon>
    </lineage>
</organism>
<dbReference type="AlphaFoldDB" id="A0AAD9DGL8"/>
<dbReference type="GO" id="GO:0008237">
    <property type="term" value="F:metallopeptidase activity"/>
    <property type="evidence" value="ECO:0007669"/>
    <property type="project" value="UniProtKB-KW"/>
</dbReference>